<dbReference type="OrthoDB" id="430922at2759"/>
<reference evidence="1" key="1">
    <citation type="submission" date="2021-02" db="EMBL/GenBank/DDBJ databases">
        <authorList>
            <person name="Dougan E. K."/>
            <person name="Rhodes N."/>
            <person name="Thang M."/>
            <person name="Chan C."/>
        </authorList>
    </citation>
    <scope>NUCLEOTIDE SEQUENCE</scope>
</reference>
<evidence type="ECO:0000313" key="1">
    <source>
        <dbReference type="EMBL" id="CAE7247081.1"/>
    </source>
</evidence>
<dbReference type="AlphaFoldDB" id="A0A812LWU7"/>
<proteinExistence type="predicted"/>
<organism evidence="1 2">
    <name type="scientific">Symbiodinium necroappetens</name>
    <dbReference type="NCBI Taxonomy" id="1628268"/>
    <lineage>
        <taxon>Eukaryota</taxon>
        <taxon>Sar</taxon>
        <taxon>Alveolata</taxon>
        <taxon>Dinophyceae</taxon>
        <taxon>Suessiales</taxon>
        <taxon>Symbiodiniaceae</taxon>
        <taxon>Symbiodinium</taxon>
    </lineage>
</organism>
<name>A0A812LWU7_9DINO</name>
<keyword evidence="2" id="KW-1185">Reference proteome</keyword>
<evidence type="ECO:0000313" key="2">
    <source>
        <dbReference type="Proteomes" id="UP000601435"/>
    </source>
</evidence>
<dbReference type="Proteomes" id="UP000601435">
    <property type="component" value="Unassembled WGS sequence"/>
</dbReference>
<comment type="caution">
    <text evidence="1">The sequence shown here is derived from an EMBL/GenBank/DDBJ whole genome shotgun (WGS) entry which is preliminary data.</text>
</comment>
<accession>A0A812LWU7</accession>
<dbReference type="EMBL" id="CAJNJA010009467">
    <property type="protein sequence ID" value="CAE7247081.1"/>
    <property type="molecule type" value="Genomic_DNA"/>
</dbReference>
<gene>
    <name evidence="1" type="primary">JNK</name>
    <name evidence="1" type="ORF">SNEC2469_LOCUS4870</name>
</gene>
<sequence>MSDLLRYQIYAKWRILLLYLFQPPTVVLLVLPGDGPVAVAQEETIFHLLMEAPLCVACKFSCCNDCCRDPMRICVVCIEREGKVQVIPPNLPSSEGWNHKYEDLTEECKYGMLENECSVAGRFCGFLRFPETACYGDSAFKIIDLVKVSLDRFRYGVEEQRLEAFTDKWDHVLSGISVDRPDDGMLCALFYEQVRELHCLKLDMQLWNRDASVRNYAYLRNICANAITTWLTKAIVAEEIVAKATANGKTNTRGLAHVRVKGIEEITVEVINDIPYLVPSETEIVAGLEAKFWPYACKHFCFARNIELNNGESAFQHRYGDPKFDSKVVLGDGEEYATPADVEDDAESVDFPDGLPDYDEWCDEGDEEREGVDITVDGSGKLPSYQRVGKFSPTSKPRMFLGYHFEIGGKWQGDYIVADLEDFKCDASRASIQANLLFSQRAVDISNDGNELFQEPGIDDDRALFEFASHGGGADYWERKIDENKVQYAGKSPVTIREEGYAFGKTRLMQLWSLVVAMDCHTNSQDQGSSVVIEVLRSNSTDSDSWRSMNRAEREGYVEAEMREAELRSMGREDSRDAAPVDIGYDGYDSTYDSPACREERDHWHHDPAAGTVTRCHVAERARFDPTAVKGCPVDPSLLSGARKTSAMTDGTEFTLQDNWRKKDPCTLPCRWTGKTVFVIGNAGKAKVKVSFDECATPAQLKTVQPKGGFYGHALQSIDSVIVPARSSVKVPTGVRFTSQEALTARVQPVQGSVLDVYPAMYTYHERSSHADVEVSNPIEHGHNILTQ</sequence>
<protein>
    <submittedName>
        <fullName evidence="1">JNK protein</fullName>
    </submittedName>
</protein>